<dbReference type="InterPro" id="IPR000600">
    <property type="entry name" value="ROK"/>
</dbReference>
<evidence type="ECO:0000256" key="1">
    <source>
        <dbReference type="ARBA" id="ARBA00006479"/>
    </source>
</evidence>
<dbReference type="Gene3D" id="3.30.420.40">
    <property type="match status" value="2"/>
</dbReference>
<comment type="caution">
    <text evidence="2">The sequence shown here is derived from an EMBL/GenBank/DDBJ whole genome shotgun (WGS) entry which is preliminary data.</text>
</comment>
<sequence length="301" mass="29554">MTALLGIDYGGTHTKLLLAGADGDPAATRRRTVPSASAAGLDGLAREVEAFLGGSSVAAFGVTVPGTLDVESGVVGHSANLPWLDGLAPATLLGERIGAPGVAVQDGVAAAIAEARSGAGRGHDDIFVVALGTGIAGAHVVRGEVRRGAHGGAGEVGHTDVGGDLPCSCGQRGCLETLIGGAQLGRRWRERLGSEGGDAASAVDVVRAARGGDAAAIAVLDDATSALARALLTISALIDPALFVIGGGLARSPEWTVDPAVAKARSGATFHRLPDVVPAGLGVWAGAQGAALSAADLVLTG</sequence>
<organism evidence="2 3">
    <name type="scientific">Microbacterium marinilacus</name>
    <dbReference type="NCBI Taxonomy" id="415209"/>
    <lineage>
        <taxon>Bacteria</taxon>
        <taxon>Bacillati</taxon>
        <taxon>Actinomycetota</taxon>
        <taxon>Actinomycetes</taxon>
        <taxon>Micrococcales</taxon>
        <taxon>Microbacteriaceae</taxon>
        <taxon>Microbacterium</taxon>
    </lineage>
</organism>
<evidence type="ECO:0000313" key="2">
    <source>
        <dbReference type="EMBL" id="GAA3668360.1"/>
    </source>
</evidence>
<protein>
    <submittedName>
        <fullName evidence="2">ROK family protein</fullName>
    </submittedName>
</protein>
<comment type="similarity">
    <text evidence="1">Belongs to the ROK (NagC/XylR) family.</text>
</comment>
<keyword evidence="3" id="KW-1185">Reference proteome</keyword>
<gene>
    <name evidence="2" type="ORF">GCM10022202_33020</name>
</gene>
<dbReference type="Proteomes" id="UP001410795">
    <property type="component" value="Unassembled WGS sequence"/>
</dbReference>
<dbReference type="InterPro" id="IPR043129">
    <property type="entry name" value="ATPase_NBD"/>
</dbReference>
<dbReference type="SUPFAM" id="SSF53067">
    <property type="entry name" value="Actin-like ATPase domain"/>
    <property type="match status" value="1"/>
</dbReference>
<accession>A0ABP7BRR2</accession>
<name>A0ABP7BRR2_9MICO</name>
<reference evidence="3" key="1">
    <citation type="journal article" date="2019" name="Int. J. Syst. Evol. Microbiol.">
        <title>The Global Catalogue of Microorganisms (GCM) 10K type strain sequencing project: providing services to taxonomists for standard genome sequencing and annotation.</title>
        <authorList>
            <consortium name="The Broad Institute Genomics Platform"/>
            <consortium name="The Broad Institute Genome Sequencing Center for Infectious Disease"/>
            <person name="Wu L."/>
            <person name="Ma J."/>
        </authorList>
    </citation>
    <scope>NUCLEOTIDE SEQUENCE [LARGE SCALE GENOMIC DNA]</scope>
    <source>
        <strain evidence="3">JCM 16546</strain>
    </source>
</reference>
<dbReference type="Pfam" id="PF00480">
    <property type="entry name" value="ROK"/>
    <property type="match status" value="1"/>
</dbReference>
<evidence type="ECO:0000313" key="3">
    <source>
        <dbReference type="Proteomes" id="UP001410795"/>
    </source>
</evidence>
<dbReference type="PANTHER" id="PTHR18964">
    <property type="entry name" value="ROK (REPRESSOR, ORF, KINASE) FAMILY"/>
    <property type="match status" value="1"/>
</dbReference>
<dbReference type="PANTHER" id="PTHR18964:SF149">
    <property type="entry name" value="BIFUNCTIONAL UDP-N-ACETYLGLUCOSAMINE 2-EPIMERASE_N-ACETYLMANNOSAMINE KINASE"/>
    <property type="match status" value="1"/>
</dbReference>
<dbReference type="EMBL" id="BAAAYV010000025">
    <property type="protein sequence ID" value="GAA3668360.1"/>
    <property type="molecule type" value="Genomic_DNA"/>
</dbReference>
<dbReference type="RefSeq" id="WP_221858104.1">
    <property type="nucleotide sequence ID" value="NZ_BAAAYV010000025.1"/>
</dbReference>
<proteinExistence type="inferred from homology"/>